<dbReference type="SUPFAM" id="SSF52172">
    <property type="entry name" value="CheY-like"/>
    <property type="match status" value="1"/>
</dbReference>
<evidence type="ECO:0000313" key="1">
    <source>
        <dbReference type="EMBL" id="GAF95882.1"/>
    </source>
</evidence>
<accession>X0U692</accession>
<dbReference type="EMBL" id="BARS01013344">
    <property type="protein sequence ID" value="GAF95882.1"/>
    <property type="molecule type" value="Genomic_DNA"/>
</dbReference>
<gene>
    <name evidence="1" type="ORF">S01H1_23233</name>
</gene>
<sequence>MKSTDIPTPYDTDARKILLIGDISRSLLDADTITEPPCQVYANMLEAIDAAAKNDFAAIAVVMSGSSAKLNSALKALRKANSNAKIILLTQMYEEPIAMQLVGSTSNGASIADDYLICPIHFSYLVSRISYLVRDMH</sequence>
<dbReference type="Gene3D" id="3.40.50.2300">
    <property type="match status" value="1"/>
</dbReference>
<protein>
    <submittedName>
        <fullName evidence="1">Uncharacterized protein</fullName>
    </submittedName>
</protein>
<reference evidence="1" key="1">
    <citation type="journal article" date="2014" name="Front. Microbiol.">
        <title>High frequency of phylogenetically diverse reductive dehalogenase-homologous genes in deep subseafloor sedimentary metagenomes.</title>
        <authorList>
            <person name="Kawai M."/>
            <person name="Futagami T."/>
            <person name="Toyoda A."/>
            <person name="Takaki Y."/>
            <person name="Nishi S."/>
            <person name="Hori S."/>
            <person name="Arai W."/>
            <person name="Tsubouchi T."/>
            <person name="Morono Y."/>
            <person name="Uchiyama I."/>
            <person name="Ito T."/>
            <person name="Fujiyama A."/>
            <person name="Inagaki F."/>
            <person name="Takami H."/>
        </authorList>
    </citation>
    <scope>NUCLEOTIDE SEQUENCE</scope>
    <source>
        <strain evidence="1">Expedition CK06-06</strain>
    </source>
</reference>
<proteinExistence type="predicted"/>
<dbReference type="InterPro" id="IPR011006">
    <property type="entry name" value="CheY-like_superfamily"/>
</dbReference>
<feature type="non-terminal residue" evidence="1">
    <location>
        <position position="137"/>
    </location>
</feature>
<organism evidence="1">
    <name type="scientific">marine sediment metagenome</name>
    <dbReference type="NCBI Taxonomy" id="412755"/>
    <lineage>
        <taxon>unclassified sequences</taxon>
        <taxon>metagenomes</taxon>
        <taxon>ecological metagenomes</taxon>
    </lineage>
</organism>
<comment type="caution">
    <text evidence="1">The sequence shown here is derived from an EMBL/GenBank/DDBJ whole genome shotgun (WGS) entry which is preliminary data.</text>
</comment>
<dbReference type="AlphaFoldDB" id="X0U692"/>
<name>X0U692_9ZZZZ</name>